<feature type="compositionally biased region" description="Pro residues" evidence="1">
    <location>
        <begin position="347"/>
        <end position="360"/>
    </location>
</feature>
<name>A0AAE0CBS2_9CHLO</name>
<reference evidence="3 4" key="1">
    <citation type="journal article" date="2015" name="Genome Biol. Evol.">
        <title>Comparative Genomics of a Bacterivorous Green Alga Reveals Evolutionary Causalities and Consequences of Phago-Mixotrophic Mode of Nutrition.</title>
        <authorList>
            <person name="Burns J.A."/>
            <person name="Paasch A."/>
            <person name="Narechania A."/>
            <person name="Kim E."/>
        </authorList>
    </citation>
    <scope>NUCLEOTIDE SEQUENCE [LARGE SCALE GENOMIC DNA]</scope>
    <source>
        <strain evidence="3 4">PLY_AMNH</strain>
    </source>
</reference>
<evidence type="ECO:0000256" key="1">
    <source>
        <dbReference type="SAM" id="MobiDB-lite"/>
    </source>
</evidence>
<proteinExistence type="predicted"/>
<evidence type="ECO:0000313" key="4">
    <source>
        <dbReference type="Proteomes" id="UP001190700"/>
    </source>
</evidence>
<evidence type="ECO:0000313" key="3">
    <source>
        <dbReference type="EMBL" id="KAK3252118.1"/>
    </source>
</evidence>
<evidence type="ECO:0000256" key="2">
    <source>
        <dbReference type="SAM" id="SignalP"/>
    </source>
</evidence>
<gene>
    <name evidence="3" type="ORF">CYMTET_38573</name>
</gene>
<feature type="signal peptide" evidence="2">
    <location>
        <begin position="1"/>
        <end position="23"/>
    </location>
</feature>
<dbReference type="AlphaFoldDB" id="A0AAE0CBS2"/>
<comment type="caution">
    <text evidence="3">The sequence shown here is derived from an EMBL/GenBank/DDBJ whole genome shotgun (WGS) entry which is preliminary data.</text>
</comment>
<keyword evidence="4" id="KW-1185">Reference proteome</keyword>
<feature type="compositionally biased region" description="Low complexity" evidence="1">
    <location>
        <begin position="377"/>
        <end position="389"/>
    </location>
</feature>
<feature type="region of interest" description="Disordered" evidence="1">
    <location>
        <begin position="332"/>
        <end position="389"/>
    </location>
</feature>
<accession>A0AAE0CBS2</accession>
<protein>
    <submittedName>
        <fullName evidence="3">Uncharacterized protein</fullName>
    </submittedName>
</protein>
<dbReference type="Proteomes" id="UP001190700">
    <property type="component" value="Unassembled WGS sequence"/>
</dbReference>
<dbReference type="EMBL" id="LGRX02025621">
    <property type="protein sequence ID" value="KAK3252118.1"/>
    <property type="molecule type" value="Genomic_DNA"/>
</dbReference>
<organism evidence="3 4">
    <name type="scientific">Cymbomonas tetramitiformis</name>
    <dbReference type="NCBI Taxonomy" id="36881"/>
    <lineage>
        <taxon>Eukaryota</taxon>
        <taxon>Viridiplantae</taxon>
        <taxon>Chlorophyta</taxon>
        <taxon>Pyramimonadophyceae</taxon>
        <taxon>Pyramimonadales</taxon>
        <taxon>Pyramimonadaceae</taxon>
        <taxon>Cymbomonas</taxon>
    </lineage>
</organism>
<sequence>MAKFLVLGLCSVALLVAIAQTTGHSQPSLGRRLLQEEGMMTEESMDESSWVKEMEDSNCVMNEHGWRLAAFGELLGRGCIRPATIVQHFRTWLTPPSPSPPPGQTQVNVISSVITFSALDASYLEDKDWETKFHLEFKLQMSEEASVLPEDVAIIQVTEGSLAVSSLIRMPAEMSYEEFMMTLHDKPGAIFKLPSFNSFGNVDSRDVSVVTKPMILSPPPPSPPPPFPPNGAPMPPPAECECTGNYGAPMSYNKVNEMQYALDYGNTCGVKWDAVTPTCLVGGGSYGAGWCQQEWCYVPGHCPGATSTSFFDGYVPENLLFYSYDQCDGTDSFSETLEETSPVEEMSPPPVEIEMSPPPVEIDSETAESEMPPPPVESSSNGTTTNSTN</sequence>
<feature type="chain" id="PRO_5041992940" evidence="2">
    <location>
        <begin position="24"/>
        <end position="389"/>
    </location>
</feature>
<keyword evidence="2" id="KW-0732">Signal</keyword>